<reference evidence="2" key="2">
    <citation type="submission" date="2014-09" db="EMBL/GenBank/DDBJ databases">
        <authorList>
            <person name="GOMEZ-VALERO Laura"/>
        </authorList>
    </citation>
    <scope>NUCLEOTIDE SEQUENCE</scope>
    <source>
        <strain evidence="2">ATCC33218</strain>
    </source>
</reference>
<evidence type="ECO:0000313" key="5">
    <source>
        <dbReference type="Proteomes" id="UP000182998"/>
    </source>
</evidence>
<reference evidence="3 5" key="3">
    <citation type="submission" date="2016-10" db="EMBL/GenBank/DDBJ databases">
        <authorList>
            <person name="Varghese N."/>
            <person name="Submissions S."/>
        </authorList>
    </citation>
    <scope>NUCLEOTIDE SEQUENCE [LARGE SCALE GENOMIC DNA]</scope>
    <source>
        <strain evidence="3 5">ATCC 33218</strain>
    </source>
</reference>
<reference evidence="4" key="1">
    <citation type="submission" date="2014-09" db="EMBL/GenBank/DDBJ databases">
        <authorList>
            <person name="Gomez-Valero L."/>
        </authorList>
    </citation>
    <scope>NUCLEOTIDE SEQUENCE [LARGE SCALE GENOMIC DNA]</scope>
    <source>
        <strain evidence="4">ATCC33218</strain>
    </source>
</reference>
<evidence type="ECO:0000259" key="1">
    <source>
        <dbReference type="PROSITE" id="PS51186"/>
    </source>
</evidence>
<dbReference type="InterPro" id="IPR016181">
    <property type="entry name" value="Acyl_CoA_acyltransferase"/>
</dbReference>
<dbReference type="AlphaFoldDB" id="A0A098GDI6"/>
<dbReference type="Proteomes" id="UP000182998">
    <property type="component" value="Unassembled WGS sequence"/>
</dbReference>
<evidence type="ECO:0000313" key="3">
    <source>
        <dbReference type="EMBL" id="SCX81784.1"/>
    </source>
</evidence>
<dbReference type="EMBL" id="LN614830">
    <property type="protein sequence ID" value="CEG60563.1"/>
    <property type="molecule type" value="Genomic_DNA"/>
</dbReference>
<sequence>MQLFLLCYNSILTIYILLTMEIISSHRIRLRTWQPGDKSAFVLMNADKRVMEYFANTLTESETEALIARITSHFERHQFGLWAAELKETGDFIGFIGLSIPTFSSHFTPCVEIGWRLAHAYWGKGLATEGARAVLEYGFNQLNLDEIVSFTTASNQRSRRVMEKIGLTHREEDDFNHPNLPLTHPLSRHVLYRLSKSQWRHRVRPVGF</sequence>
<organism evidence="2 4">
    <name type="scientific">Legionella micdadei</name>
    <name type="common">Tatlockia micdadei</name>
    <dbReference type="NCBI Taxonomy" id="451"/>
    <lineage>
        <taxon>Bacteria</taxon>
        <taxon>Pseudomonadati</taxon>
        <taxon>Pseudomonadota</taxon>
        <taxon>Gammaproteobacteria</taxon>
        <taxon>Legionellales</taxon>
        <taxon>Legionellaceae</taxon>
        <taxon>Legionella</taxon>
    </lineage>
</organism>
<dbReference type="PANTHER" id="PTHR43792">
    <property type="entry name" value="GNAT FAMILY, PUTATIVE (AFU_ORTHOLOGUE AFUA_3G00765)-RELATED-RELATED"/>
    <property type="match status" value="1"/>
</dbReference>
<gene>
    <name evidence="2" type="ORF">LMI_1253</name>
    <name evidence="3" type="ORF">SAMN02982997_00145</name>
</gene>
<evidence type="ECO:0000313" key="2">
    <source>
        <dbReference type="EMBL" id="CEG60563.1"/>
    </source>
</evidence>
<keyword evidence="5" id="KW-1185">Reference proteome</keyword>
<name>A0A098GDI6_LEGMI</name>
<dbReference type="GO" id="GO:0016747">
    <property type="term" value="F:acyltransferase activity, transferring groups other than amino-acyl groups"/>
    <property type="evidence" value="ECO:0007669"/>
    <property type="project" value="InterPro"/>
</dbReference>
<dbReference type="Pfam" id="PF13302">
    <property type="entry name" value="Acetyltransf_3"/>
    <property type="match status" value="1"/>
</dbReference>
<dbReference type="STRING" id="451.B6N58_09260"/>
<protein>
    <submittedName>
        <fullName evidence="3">Protein N-acetyltransferase, RimJ/RimL family</fullName>
    </submittedName>
</protein>
<dbReference type="InterPro" id="IPR000182">
    <property type="entry name" value="GNAT_dom"/>
</dbReference>
<feature type="domain" description="N-acetyltransferase" evidence="1">
    <location>
        <begin position="28"/>
        <end position="187"/>
    </location>
</feature>
<proteinExistence type="predicted"/>
<dbReference type="HOGENOM" id="CLU_013985_3_1_6"/>
<dbReference type="Gene3D" id="3.40.630.30">
    <property type="match status" value="1"/>
</dbReference>
<dbReference type="Proteomes" id="UP000032414">
    <property type="component" value="Chromosome I"/>
</dbReference>
<evidence type="ECO:0000313" key="4">
    <source>
        <dbReference type="Proteomes" id="UP000032414"/>
    </source>
</evidence>
<dbReference type="InterPro" id="IPR051531">
    <property type="entry name" value="N-acetyltransferase"/>
</dbReference>
<dbReference type="EMBL" id="FMVN01000001">
    <property type="protein sequence ID" value="SCX81784.1"/>
    <property type="molecule type" value="Genomic_DNA"/>
</dbReference>
<accession>A0A098GDI6</accession>
<dbReference type="KEGG" id="tmc:LMI_1253"/>
<dbReference type="RefSeq" id="WP_231852245.1">
    <property type="nucleotide sequence ID" value="NZ_CP020614.1"/>
</dbReference>
<dbReference type="SUPFAM" id="SSF55729">
    <property type="entry name" value="Acyl-CoA N-acyltransferases (Nat)"/>
    <property type="match status" value="1"/>
</dbReference>
<dbReference type="PATRIC" id="fig|451.8.peg.1739"/>
<dbReference type="PANTHER" id="PTHR43792:SF1">
    <property type="entry name" value="N-ACETYLTRANSFERASE DOMAIN-CONTAINING PROTEIN"/>
    <property type="match status" value="1"/>
</dbReference>
<dbReference type="PROSITE" id="PS51186">
    <property type="entry name" value="GNAT"/>
    <property type="match status" value="1"/>
</dbReference>